<evidence type="ECO:0000313" key="2">
    <source>
        <dbReference type="Proteomes" id="UP001200307"/>
    </source>
</evidence>
<accession>A0AAW4YGE3</accession>
<protein>
    <submittedName>
        <fullName evidence="1">Rpn family recombination-promoting nuclease/putative transposase</fullName>
    </submittedName>
</protein>
<reference evidence="1" key="1">
    <citation type="submission" date="2021-12" db="EMBL/GenBank/DDBJ databases">
        <authorList>
            <person name="Lv X."/>
        </authorList>
    </citation>
    <scope>NUCLEOTIDE SEQUENCE</scope>
    <source>
        <strain evidence="1">HF2106</strain>
    </source>
</reference>
<dbReference type="Pfam" id="PF12784">
    <property type="entry name" value="PDDEXK_2"/>
    <property type="match status" value="1"/>
</dbReference>
<dbReference type="PANTHER" id="PTHR41317:SF1">
    <property type="entry name" value="PD-(D_E)XK NUCLEASE FAMILY TRANSPOSASE"/>
    <property type="match status" value="1"/>
</dbReference>
<dbReference type="AlphaFoldDB" id="A0AAW4YGE3"/>
<name>A0AAW4YGE3_9BACT</name>
<gene>
    <name evidence="1" type="ORF">LYY06_02950</name>
</gene>
<dbReference type="NCBIfam" id="TIGR01784">
    <property type="entry name" value="T_den_put_tspse"/>
    <property type="match status" value="1"/>
</dbReference>
<dbReference type="EMBL" id="JAJTVO010000004">
    <property type="protein sequence ID" value="MCE4121225.1"/>
    <property type="molecule type" value="Genomic_DNA"/>
</dbReference>
<sequence length="303" mass="35058">MKYLDPKADLTFKKIFGNHPKRLISLLNALLPLSEEEQIHEIEYLPTELVPELEGHKNTIVDVLCTDAIGRKFCVEMQMEWSNAFKQRVLFNASKLYVSQAMKREKYSDLQPVYSLNLVNDIFERDTPEFIHNYRIVHDKDSNKVIEGLHFTFIELPKFTPHSISDKRMMVLWLRFLTEINANTQEIPSDLLRDPEIGKAVEELKISGFTDAELRAYDKFWDSVRVEKTLQYDSYQQGIEKGMEEGMKEGMEKGMKQGMAKGEEVGKSQRSIEIAKNMLAKGMDEATIQEITGLTEDQILQIQ</sequence>
<dbReference type="InterPro" id="IPR010106">
    <property type="entry name" value="RpnA"/>
</dbReference>
<proteinExistence type="predicted"/>
<dbReference type="Proteomes" id="UP001200307">
    <property type="component" value="Unassembled WGS sequence"/>
</dbReference>
<evidence type="ECO:0000313" key="1">
    <source>
        <dbReference type="EMBL" id="MCE4121225.1"/>
    </source>
</evidence>
<dbReference type="PANTHER" id="PTHR41317">
    <property type="entry name" value="PD-(D_E)XK NUCLEASE FAMILY TRANSPOSASE"/>
    <property type="match status" value="1"/>
</dbReference>
<organism evidence="1 2">
    <name type="scientific">Segatella copri</name>
    <dbReference type="NCBI Taxonomy" id="165179"/>
    <lineage>
        <taxon>Bacteria</taxon>
        <taxon>Pseudomonadati</taxon>
        <taxon>Bacteroidota</taxon>
        <taxon>Bacteroidia</taxon>
        <taxon>Bacteroidales</taxon>
        <taxon>Prevotellaceae</taxon>
        <taxon>Segatella</taxon>
    </lineage>
</organism>
<comment type="caution">
    <text evidence="1">The sequence shown here is derived from an EMBL/GenBank/DDBJ whole genome shotgun (WGS) entry which is preliminary data.</text>
</comment>
<dbReference type="RefSeq" id="WP_233338608.1">
    <property type="nucleotide sequence ID" value="NZ_JAJTVO010000004.1"/>
</dbReference>